<dbReference type="CDD" id="cd01679">
    <property type="entry name" value="RNR_I"/>
    <property type="match status" value="1"/>
</dbReference>
<feature type="compositionally biased region" description="Polar residues" evidence="7">
    <location>
        <begin position="829"/>
        <end position="838"/>
    </location>
</feature>
<evidence type="ECO:0000256" key="1">
    <source>
        <dbReference type="ARBA" id="ARBA00010406"/>
    </source>
</evidence>
<accession>A0A2P7YD56</accession>
<comment type="similarity">
    <text evidence="1 6">Belongs to the ribonucleoside diphosphate reductase large chain family.</text>
</comment>
<dbReference type="Pfam" id="PF02867">
    <property type="entry name" value="Ribonuc_red_lgC"/>
    <property type="match status" value="1"/>
</dbReference>
<dbReference type="EC" id="1.17.4.1" evidence="2 6"/>
<dbReference type="UniPathway" id="UPA00326"/>
<name>A0A2P7YD56_9ASCO</name>
<keyword evidence="11" id="KW-1185">Reference proteome</keyword>
<dbReference type="InterPro" id="IPR000788">
    <property type="entry name" value="RNR_lg_C"/>
</dbReference>
<keyword evidence="4 6" id="KW-0215">Deoxyribonucleotide synthesis</keyword>
<dbReference type="InterPro" id="IPR013346">
    <property type="entry name" value="NrdE_NrdA_C"/>
</dbReference>
<dbReference type="Gene3D" id="3.20.70.20">
    <property type="match status" value="1"/>
</dbReference>
<gene>
    <name evidence="10" type="ORF">C7M61_005103</name>
</gene>
<evidence type="ECO:0000256" key="7">
    <source>
        <dbReference type="SAM" id="MobiDB-lite"/>
    </source>
</evidence>
<dbReference type="PANTHER" id="PTHR11573">
    <property type="entry name" value="RIBONUCLEOSIDE-DIPHOSPHATE REDUCTASE LARGE CHAIN"/>
    <property type="match status" value="1"/>
</dbReference>
<comment type="caution">
    <text evidence="10">The sequence shown here is derived from an EMBL/GenBank/DDBJ whole genome shotgun (WGS) entry which is preliminary data.</text>
</comment>
<keyword evidence="3 6" id="KW-0560">Oxidoreductase</keyword>
<reference evidence="10 11" key="1">
    <citation type="submission" date="2018-03" db="EMBL/GenBank/DDBJ databases">
        <title>Candida pseudohaemulonii genome assembly and annotation.</title>
        <authorList>
            <person name="Munoz J.F."/>
            <person name="Gade L.G."/>
            <person name="Chow N.A."/>
            <person name="Litvintseva A.P."/>
            <person name="Loparev V.N."/>
            <person name="Cuomo C.A."/>
        </authorList>
    </citation>
    <scope>NUCLEOTIDE SEQUENCE [LARGE SCALE GENOMIC DNA]</scope>
    <source>
        <strain evidence="10 11">B12108</strain>
    </source>
</reference>
<sequence length="870" mass="98049">MALVELRHGTLPFLARRLRHRLDFLSSGLFLQNDTTSLLASVEKALPSSLTSAELLLLVAELAAARVVFYPDYALLAGRIEAFRTQRLVEADFAENFQLLASYVHPKTRQPHPLVDVEIARFVHSHADFLNGLVAPKRDFDLAYFGMRTLQKAYLLRMNNVIAETPQYMFLRVAVGIHYKGDSTDLDRIAETYTLMSKRHMIHSLPTLFNAATPNNYLLLCFLVAMDDDSIDGIYRTLHKTALISKGSGGIGLHVHNIRSNGSLIKTSNGTSSGLVPMLRVFNNTARYVDQGGNKRPGAIAVYIEPWHADIEDVLDLRKNHGKEEARARDLFYALWVPDLFMKRVKENGLWSLFSPDEAPGLSEVHGEEFEKLFVEYESQGLAVKTMEAQKLWSQILESQTETGMPFMLYKDLCNEKLNQKNLGTIKSSNLCCEIVEYSSPEEIAVCNLGLLALPSFVDHSDSKTVSYDFDKLHLVTKTLARNLDAVIDATKYPVPESEVSNKKHRPIAIGVQGLADVFLELRIPFDSPEAAKLNRRIFETIYHGAVESSLESAITEGPYESFQGSPASKGLLQFDLWNLKPEFFDDWDDLKEKIKQHGLRNSLLCAPMPTASTSQILGFTECFEPVTSNIYLRRVLSGEFQVVNKYLLRDLIDLGIWTPAMKDRIIMDNGLIQDIQGIPLELKKLYKTVWEISQKVIVDMAADRGRFIDQLQSMNIFLQNPTFGKLTSCHFYAWEKGLKTGMYYLRTQGAARAIQFTIDHEKVLEETSRGATPISTKLDRKVYVEKRPTKRSLNELEIGSTSSSRPPKVARVFMLSTEPIRPSPTRYIDTQTTNSSTIDDRNSDSYDIYSDTPVSCNLSDPENCDACSG</sequence>
<dbReference type="GO" id="GO:0004748">
    <property type="term" value="F:ribonucleoside-diphosphate reductase activity, thioredoxin disulfide as acceptor"/>
    <property type="evidence" value="ECO:0007669"/>
    <property type="project" value="UniProtKB-EC"/>
</dbReference>
<dbReference type="STRING" id="418784.A0A2P7YD56"/>
<comment type="catalytic activity">
    <reaction evidence="6">
        <text>a 2'-deoxyribonucleoside 5'-diphosphate + [thioredoxin]-disulfide + H2O = a ribonucleoside 5'-diphosphate + [thioredoxin]-dithiol</text>
        <dbReference type="Rhea" id="RHEA:23252"/>
        <dbReference type="Rhea" id="RHEA-COMP:10698"/>
        <dbReference type="Rhea" id="RHEA-COMP:10700"/>
        <dbReference type="ChEBI" id="CHEBI:15377"/>
        <dbReference type="ChEBI" id="CHEBI:29950"/>
        <dbReference type="ChEBI" id="CHEBI:50058"/>
        <dbReference type="ChEBI" id="CHEBI:57930"/>
        <dbReference type="ChEBI" id="CHEBI:73316"/>
        <dbReference type="EC" id="1.17.4.1"/>
    </reaction>
</comment>
<protein>
    <recommendedName>
        <fullName evidence="2 6">Ribonucleoside-diphosphate reductase</fullName>
        <ecNumber evidence="2 6">1.17.4.1</ecNumber>
    </recommendedName>
</protein>
<dbReference type="EMBL" id="PYFQ01000021">
    <property type="protein sequence ID" value="PSK33911.1"/>
    <property type="molecule type" value="Genomic_DNA"/>
</dbReference>
<dbReference type="GO" id="GO:0005524">
    <property type="term" value="F:ATP binding"/>
    <property type="evidence" value="ECO:0007669"/>
    <property type="project" value="InterPro"/>
</dbReference>
<dbReference type="SUPFAM" id="SSF48168">
    <property type="entry name" value="R1 subunit of ribonucleotide reductase, N-terminal domain"/>
    <property type="match status" value="1"/>
</dbReference>
<dbReference type="Pfam" id="PF00317">
    <property type="entry name" value="Ribonuc_red_lgN"/>
    <property type="match status" value="1"/>
</dbReference>
<feature type="domain" description="Ribonucleotide reductase large subunit C-terminal" evidence="9">
    <location>
        <begin position="221"/>
        <end position="745"/>
    </location>
</feature>
<dbReference type="PRINTS" id="PR01183">
    <property type="entry name" value="RIBORDTASEM1"/>
</dbReference>
<evidence type="ECO:0000256" key="2">
    <source>
        <dbReference type="ARBA" id="ARBA00012274"/>
    </source>
</evidence>
<dbReference type="InterPro" id="IPR008926">
    <property type="entry name" value="RNR_R1-su_N"/>
</dbReference>
<evidence type="ECO:0000313" key="11">
    <source>
        <dbReference type="Proteomes" id="UP000241107"/>
    </source>
</evidence>
<dbReference type="GO" id="GO:0005971">
    <property type="term" value="C:ribonucleoside-diphosphate reductase complex"/>
    <property type="evidence" value="ECO:0007669"/>
    <property type="project" value="TreeGrafter"/>
</dbReference>
<dbReference type="RefSeq" id="XP_024711477.1">
    <property type="nucleotide sequence ID" value="XM_024860415.1"/>
</dbReference>
<dbReference type="PANTHER" id="PTHR11573:SF28">
    <property type="entry name" value="RIBONUCLEOSIDE-DIPHOSPHATE REDUCTASE"/>
    <property type="match status" value="1"/>
</dbReference>
<evidence type="ECO:0000256" key="6">
    <source>
        <dbReference type="RuleBase" id="RU003410"/>
    </source>
</evidence>
<dbReference type="AlphaFoldDB" id="A0A2P7YD56"/>
<organism evidence="10 11">
    <name type="scientific">Candidozyma pseudohaemuli</name>
    <dbReference type="NCBI Taxonomy" id="418784"/>
    <lineage>
        <taxon>Eukaryota</taxon>
        <taxon>Fungi</taxon>
        <taxon>Dikarya</taxon>
        <taxon>Ascomycota</taxon>
        <taxon>Saccharomycotina</taxon>
        <taxon>Pichiomycetes</taxon>
        <taxon>Metschnikowiaceae</taxon>
        <taxon>Candidozyma</taxon>
    </lineage>
</organism>
<feature type="domain" description="Ribonucleotide reductase large subunit N-terminal" evidence="8">
    <location>
        <begin position="141"/>
        <end position="215"/>
    </location>
</feature>
<dbReference type="GO" id="GO:0009263">
    <property type="term" value="P:deoxyribonucleotide biosynthetic process"/>
    <property type="evidence" value="ECO:0007669"/>
    <property type="project" value="UniProtKB-KW"/>
</dbReference>
<dbReference type="OrthoDB" id="3000483at2759"/>
<dbReference type="InterPro" id="IPR039718">
    <property type="entry name" value="Rrm1"/>
</dbReference>
<dbReference type="GeneID" id="36568490"/>
<dbReference type="NCBIfam" id="TIGR02506">
    <property type="entry name" value="NrdE_NrdA"/>
    <property type="match status" value="1"/>
</dbReference>
<evidence type="ECO:0000256" key="5">
    <source>
        <dbReference type="ARBA" id="ARBA00024942"/>
    </source>
</evidence>
<evidence type="ECO:0000313" key="10">
    <source>
        <dbReference type="EMBL" id="PSK33911.1"/>
    </source>
</evidence>
<dbReference type="InterPro" id="IPR013509">
    <property type="entry name" value="RNR_lsu_N"/>
</dbReference>
<evidence type="ECO:0000256" key="3">
    <source>
        <dbReference type="ARBA" id="ARBA00023002"/>
    </source>
</evidence>
<evidence type="ECO:0000259" key="8">
    <source>
        <dbReference type="Pfam" id="PF00317"/>
    </source>
</evidence>
<dbReference type="VEuPathDB" id="FungiDB:C7M61_005103"/>
<proteinExistence type="inferred from homology"/>
<evidence type="ECO:0000259" key="9">
    <source>
        <dbReference type="Pfam" id="PF02867"/>
    </source>
</evidence>
<evidence type="ECO:0000256" key="4">
    <source>
        <dbReference type="ARBA" id="ARBA00023116"/>
    </source>
</evidence>
<comment type="function">
    <text evidence="5 6">Provides the precursors necessary for DNA synthesis. Catalyzes the biosynthesis of deoxyribonucleotides from the corresponding ribonucleotides.</text>
</comment>
<dbReference type="SUPFAM" id="SSF51998">
    <property type="entry name" value="PFL-like glycyl radical enzymes"/>
    <property type="match status" value="1"/>
</dbReference>
<dbReference type="Proteomes" id="UP000241107">
    <property type="component" value="Unassembled WGS sequence"/>
</dbReference>
<feature type="region of interest" description="Disordered" evidence="7">
    <location>
        <begin position="821"/>
        <end position="845"/>
    </location>
</feature>